<evidence type="ECO:0000313" key="2">
    <source>
        <dbReference type="Proteomes" id="UP000198844"/>
    </source>
</evidence>
<evidence type="ECO:0008006" key="3">
    <source>
        <dbReference type="Google" id="ProtNLM"/>
    </source>
</evidence>
<dbReference type="AlphaFoldDB" id="A0A1I7DCH9"/>
<gene>
    <name evidence="1" type="ORF">SAMN05192563_1009148</name>
</gene>
<protein>
    <recommendedName>
        <fullName evidence="3">DUF2889 domain-containing protein</fullName>
    </recommendedName>
</protein>
<reference evidence="1 2" key="1">
    <citation type="submission" date="2016-10" db="EMBL/GenBank/DDBJ databases">
        <authorList>
            <person name="de Groot N.N."/>
        </authorList>
    </citation>
    <scope>NUCLEOTIDE SEQUENCE [LARGE SCALE GENOMIC DNA]</scope>
    <source>
        <strain evidence="1 2">LMG 27731</strain>
    </source>
</reference>
<organism evidence="1 2">
    <name type="scientific">Paraburkholderia aspalathi</name>
    <dbReference type="NCBI Taxonomy" id="1324617"/>
    <lineage>
        <taxon>Bacteria</taxon>
        <taxon>Pseudomonadati</taxon>
        <taxon>Pseudomonadota</taxon>
        <taxon>Betaproteobacteria</taxon>
        <taxon>Burkholderiales</taxon>
        <taxon>Burkholderiaceae</taxon>
        <taxon>Paraburkholderia</taxon>
    </lineage>
</organism>
<evidence type="ECO:0000313" key="1">
    <source>
        <dbReference type="EMBL" id="SFU09315.1"/>
    </source>
</evidence>
<dbReference type="Pfam" id="PF11136">
    <property type="entry name" value="DUF2889"/>
    <property type="match status" value="1"/>
</dbReference>
<dbReference type="OrthoDB" id="6862397at2"/>
<sequence length="190" mass="20912">MTETDETMTREELHFRRIDMRGWKRADGLFEIEGRVTDRKPHEFTSPGGTKVVPAGAPIHDMTVKLVIDQEMCVVDVSATTHSAPYADCVSATGTLQVLKGLRIAGGWSREVRNRLGGAQSCTHLMEILTPMATAAYQSLTMARLGRPDSLDSNGKPLKVDSCFAYASNRGVVMRRWPAYYTGGKSTESD</sequence>
<dbReference type="RefSeq" id="WP_093635282.1">
    <property type="nucleotide sequence ID" value="NZ_FPBH01000009.1"/>
</dbReference>
<name>A0A1I7DCH9_9BURK</name>
<accession>A0A1I7DCH9</accession>
<proteinExistence type="predicted"/>
<dbReference type="EMBL" id="FPBH01000009">
    <property type="protein sequence ID" value="SFU09315.1"/>
    <property type="molecule type" value="Genomic_DNA"/>
</dbReference>
<dbReference type="Proteomes" id="UP000198844">
    <property type="component" value="Unassembled WGS sequence"/>
</dbReference>
<dbReference type="InterPro" id="IPR021312">
    <property type="entry name" value="DUF2889"/>
</dbReference>